<dbReference type="Proteomes" id="UP001428341">
    <property type="component" value="Unassembled WGS sequence"/>
</dbReference>
<evidence type="ECO:0000313" key="3">
    <source>
        <dbReference type="Proteomes" id="UP001428341"/>
    </source>
</evidence>
<organism evidence="2 3">
    <name type="scientific">Citrus x changshan-huyou</name>
    <dbReference type="NCBI Taxonomy" id="2935761"/>
    <lineage>
        <taxon>Eukaryota</taxon>
        <taxon>Viridiplantae</taxon>
        <taxon>Streptophyta</taxon>
        <taxon>Embryophyta</taxon>
        <taxon>Tracheophyta</taxon>
        <taxon>Spermatophyta</taxon>
        <taxon>Magnoliopsida</taxon>
        <taxon>eudicotyledons</taxon>
        <taxon>Gunneridae</taxon>
        <taxon>Pentapetalae</taxon>
        <taxon>rosids</taxon>
        <taxon>malvids</taxon>
        <taxon>Sapindales</taxon>
        <taxon>Rutaceae</taxon>
        <taxon>Aurantioideae</taxon>
        <taxon>Citrus</taxon>
    </lineage>
</organism>
<protein>
    <submittedName>
        <fullName evidence="2">Uncharacterized protein</fullName>
    </submittedName>
</protein>
<feature type="region of interest" description="Disordered" evidence="1">
    <location>
        <begin position="61"/>
        <end position="80"/>
    </location>
</feature>
<keyword evidence="3" id="KW-1185">Reference proteome</keyword>
<comment type="caution">
    <text evidence="2">The sequence shown here is derived from an EMBL/GenBank/DDBJ whole genome shotgun (WGS) entry which is preliminary data.</text>
</comment>
<proteinExistence type="predicted"/>
<accession>A0AAP0MJ07</accession>
<dbReference type="EMBL" id="JBCGBO010000003">
    <property type="protein sequence ID" value="KAK9214361.1"/>
    <property type="molecule type" value="Genomic_DNA"/>
</dbReference>
<evidence type="ECO:0000256" key="1">
    <source>
        <dbReference type="SAM" id="MobiDB-lite"/>
    </source>
</evidence>
<dbReference type="AlphaFoldDB" id="A0AAP0MJ07"/>
<gene>
    <name evidence="2" type="ORF">WN944_006350</name>
</gene>
<reference evidence="2 3" key="1">
    <citation type="submission" date="2024-05" db="EMBL/GenBank/DDBJ databases">
        <title>Haplotype-resolved chromosome-level genome assembly of Huyou (Citrus changshanensis).</title>
        <authorList>
            <person name="Miao C."/>
            <person name="Chen W."/>
            <person name="Wu Y."/>
            <person name="Wang L."/>
            <person name="Zhao S."/>
            <person name="Grierson D."/>
            <person name="Xu C."/>
            <person name="Chen K."/>
        </authorList>
    </citation>
    <scope>NUCLEOTIDE SEQUENCE [LARGE SCALE GENOMIC DNA]</scope>
    <source>
        <strain evidence="2">01-14</strain>
        <tissue evidence="2">Leaf</tissue>
    </source>
</reference>
<evidence type="ECO:0000313" key="2">
    <source>
        <dbReference type="EMBL" id="KAK9214361.1"/>
    </source>
</evidence>
<sequence length="80" mass="8732">MVDIALKNCRRWLISTMRTAAEGIHRLGNGTLHPHFSLISLARIAGDGTLRPHFSLISPTRSMGEGMHCPGNGTLPQISR</sequence>
<name>A0AAP0MJ07_9ROSI</name>